<evidence type="ECO:0008006" key="3">
    <source>
        <dbReference type="Google" id="ProtNLM"/>
    </source>
</evidence>
<keyword evidence="2" id="KW-1185">Reference proteome</keyword>
<dbReference type="Proteomes" id="UP000620327">
    <property type="component" value="Unassembled WGS sequence"/>
</dbReference>
<reference evidence="1" key="1">
    <citation type="submission" date="2020-08" db="EMBL/GenBank/DDBJ databases">
        <title>Genome public.</title>
        <authorList>
            <person name="Liu C."/>
            <person name="Sun Q."/>
        </authorList>
    </citation>
    <scope>NUCLEOTIDE SEQUENCE</scope>
    <source>
        <strain evidence="1">BX15</strain>
    </source>
</reference>
<dbReference type="RefSeq" id="WP_187015409.1">
    <property type="nucleotide sequence ID" value="NZ_JACOQI010000013.1"/>
</dbReference>
<accession>A0A923MIZ4</accession>
<protein>
    <recommendedName>
        <fullName evidence="3">Regulatory protein YycH domain-containing protein</fullName>
    </recommendedName>
</protein>
<name>A0A923MIZ4_9FIRM</name>
<evidence type="ECO:0000313" key="2">
    <source>
        <dbReference type="Proteomes" id="UP000620327"/>
    </source>
</evidence>
<evidence type="ECO:0000313" key="1">
    <source>
        <dbReference type="EMBL" id="MBC5771183.1"/>
    </source>
</evidence>
<dbReference type="EMBL" id="JACOQI010000013">
    <property type="protein sequence ID" value="MBC5771183.1"/>
    <property type="molecule type" value="Genomic_DNA"/>
</dbReference>
<comment type="caution">
    <text evidence="1">The sequence shown here is derived from an EMBL/GenBank/DDBJ whole genome shotgun (WGS) entry which is preliminary data.</text>
</comment>
<gene>
    <name evidence="1" type="ORF">H8Z83_12790</name>
</gene>
<proteinExistence type="predicted"/>
<dbReference type="AlphaFoldDB" id="A0A923MIZ4"/>
<organism evidence="1 2">
    <name type="scientific">Dysosmobacter segnis</name>
    <dbReference type="NCBI Taxonomy" id="2763042"/>
    <lineage>
        <taxon>Bacteria</taxon>
        <taxon>Bacillati</taxon>
        <taxon>Bacillota</taxon>
        <taxon>Clostridia</taxon>
        <taxon>Eubacteriales</taxon>
        <taxon>Oscillospiraceae</taxon>
        <taxon>Dysosmobacter</taxon>
    </lineage>
</organism>
<sequence>MRYRDFIQNITITFLALLSLFLFSRTQFFQLGAAAGSGTWQRLTAPVSDQISDAPSSDTLSAPVRAAVTGEYGRYGSISLTTDSESFTPIKTLLREVLGSARSRMDSSAAAFRSALGKPSVYCDFLEPLPVSYLADLMGITAESELSVRALAAAEQNGQVVLLLWDGRSRYYQCVTAVQPSTLTEVLDHFELGVTAFAFEDLSGYGQHLAPLSLFPDPLPELPQLTVTESTVSTETLLSVLGFNPHTNSRYTDAGGAEVVVEGDRVIRISGSGTFSYTSGGETVLSVESAGGLPTPREAVSGVLELLDQLIPEGDARLYLQKWQQSETETFLTFGYQSGGVPIRFADGSAAAEVTLSGNTISALSLRPRQYSAASSASPLLPLRQAMAIAGRTEGAELSIGYADTGVYPLSAVWLTD</sequence>